<organism evidence="1 2">
    <name type="scientific">Spiromyces aspiralis</name>
    <dbReference type="NCBI Taxonomy" id="68401"/>
    <lineage>
        <taxon>Eukaryota</taxon>
        <taxon>Fungi</taxon>
        <taxon>Fungi incertae sedis</taxon>
        <taxon>Zoopagomycota</taxon>
        <taxon>Kickxellomycotina</taxon>
        <taxon>Kickxellomycetes</taxon>
        <taxon>Kickxellales</taxon>
        <taxon>Kickxellaceae</taxon>
        <taxon>Spiromyces</taxon>
    </lineage>
</organism>
<sequence>MDLSKLSNITVWDVRNAINKVKNVVLNYTEMECKVEEATGPEPWGASSTLMREIAEGTFNYQLFGEIMPAIYAKFNDSDPSNWRQVYKALQLIEYLVKNGAERVIDDVRGHITIIKMLRNFYYIDPDGKDKGINGKWQQRKDVHTYEYLGVSRLRVRAKELTDFLQDNKRIKEERQKAKENRAKYISLGSNGHGSIGISSRGSNMESISSTNFDSISSGGSMSGAGSQMLGRSYGDIGSMSGGRRGRYPSSYYNDFYRNASKHKDNPVGDSDDGSDREASQTRNSGRPNLTTAKARSESNYASASGAPSKPIEPKVGNLFSFDDDDETGQEIGSRNASSSMQDILSVPIPPTNPGDEQKHSGAKPAATMSLLDELGPSSLPAVSVGDVCSSNNNANAPRGGTQGSNGDEEDEWGEFQSSGILGAATDGAAQTVKGPPRQAASFDLLSVGISETSTPSLSTAAFNARSISPISSGNAAAGKALEANQVSGSTSIPGVKANDIWAQNSTLFSLDSLSISTKTKQQWSGKAKSGVSMNALASQFRK</sequence>
<accession>A0ACC1HFE0</accession>
<dbReference type="EMBL" id="JAMZIH010005614">
    <property type="protein sequence ID" value="KAJ1674897.1"/>
    <property type="molecule type" value="Genomic_DNA"/>
</dbReference>
<evidence type="ECO:0000313" key="1">
    <source>
        <dbReference type="EMBL" id="KAJ1674897.1"/>
    </source>
</evidence>
<keyword evidence="2" id="KW-1185">Reference proteome</keyword>
<proteinExistence type="predicted"/>
<dbReference type="Proteomes" id="UP001145114">
    <property type="component" value="Unassembled WGS sequence"/>
</dbReference>
<evidence type="ECO:0000313" key="2">
    <source>
        <dbReference type="Proteomes" id="UP001145114"/>
    </source>
</evidence>
<reference evidence="1" key="1">
    <citation type="submission" date="2022-06" db="EMBL/GenBank/DDBJ databases">
        <title>Phylogenomic reconstructions and comparative analyses of Kickxellomycotina fungi.</title>
        <authorList>
            <person name="Reynolds N.K."/>
            <person name="Stajich J.E."/>
            <person name="Barry K."/>
            <person name="Grigoriev I.V."/>
            <person name="Crous P."/>
            <person name="Smith M.E."/>
        </authorList>
    </citation>
    <scope>NUCLEOTIDE SEQUENCE</scope>
    <source>
        <strain evidence="1">RSA 2271</strain>
    </source>
</reference>
<protein>
    <submittedName>
        <fullName evidence="1">Epsin-3, clathrin recruitment and traffic between the Golgi and endosome</fullName>
    </submittedName>
</protein>
<gene>
    <name evidence="1" type="primary">ENT3_1</name>
    <name evidence="1" type="ORF">EV182_002338</name>
</gene>
<comment type="caution">
    <text evidence="1">The sequence shown here is derived from an EMBL/GenBank/DDBJ whole genome shotgun (WGS) entry which is preliminary data.</text>
</comment>
<name>A0ACC1HFE0_9FUNG</name>